<evidence type="ECO:0000259" key="1">
    <source>
        <dbReference type="Pfam" id="PF13439"/>
    </source>
</evidence>
<evidence type="ECO:0000313" key="3">
    <source>
        <dbReference type="Proteomes" id="UP000829194"/>
    </source>
</evidence>
<keyword evidence="3" id="KW-1185">Reference proteome</keyword>
<sequence>MRYAIVTETYPPEINGVALTVQGLERGLRARGHQVDLVRPRQDADGGGDGEAHELLVRGLPLPRYPGLRFGLPCAGRLIQAWKRDTPDAIYVATEGPLGGSALKAARRLGIPAATGFHTRFDEYMRDYGAPFLVGTALAWMRRFHNGADATLVPTRELAEFLRARGFEDVVRLPRAVDTELFDPRRRSAALRREWGLDDDGFAAIYVGRIAPEKNLDLAVRAFRALQQQRPQARFVWVGDGPAREKLQRDNPDFIFCGLKRGQVLAEHFASGDIFLFPSHSETFGNVTLEAMASGVPTVAFDYGAAHEHLRDGLHGAAIADGDDAGFIRAAARIGSQDALRAGMSRAGREAISGLRPQQVAADFDALLHGLAERNATGRGTLRRLNDETKPKQEVL</sequence>
<dbReference type="Pfam" id="PF13439">
    <property type="entry name" value="Glyco_transf_4"/>
    <property type="match status" value="1"/>
</dbReference>
<dbReference type="CDD" id="cd03814">
    <property type="entry name" value="GT4-like"/>
    <property type="match status" value="1"/>
</dbReference>
<dbReference type="RefSeq" id="WP_057942308.1">
    <property type="nucleotide sequence ID" value="NZ_CP011131.1"/>
</dbReference>
<dbReference type="SUPFAM" id="SSF53756">
    <property type="entry name" value="UDP-Glycosyltransferase/glycogen phosphorylase"/>
    <property type="match status" value="1"/>
</dbReference>
<name>A0ABY3XHL8_9GAMM</name>
<dbReference type="Proteomes" id="UP000829194">
    <property type="component" value="Chromosome"/>
</dbReference>
<gene>
    <name evidence="2" type="ORF">MOV92_07805</name>
</gene>
<dbReference type="Gene3D" id="3.40.50.2000">
    <property type="entry name" value="Glycogen Phosphorylase B"/>
    <property type="match status" value="2"/>
</dbReference>
<proteinExistence type="predicted"/>
<evidence type="ECO:0000313" key="2">
    <source>
        <dbReference type="EMBL" id="UNP31141.1"/>
    </source>
</evidence>
<reference evidence="2 3" key="1">
    <citation type="submission" date="2022-03" db="EMBL/GenBank/DDBJ databases">
        <title>Complete genome sequence of Lysobacter capsici VKM B-2533 and Lysobacter gummosus 10.1.1, promising sources of lytic agents.</title>
        <authorList>
            <person name="Tarlachkov S.V."/>
            <person name="Kudryakova I.V."/>
            <person name="Afoshin A.S."/>
            <person name="Leontyevskaya E.A."/>
            <person name="Leontyevskaya N.V."/>
        </authorList>
    </citation>
    <scope>NUCLEOTIDE SEQUENCE [LARGE SCALE GENOMIC DNA]</scope>
    <source>
        <strain evidence="2 3">10.1.1</strain>
    </source>
</reference>
<dbReference type="InterPro" id="IPR050194">
    <property type="entry name" value="Glycosyltransferase_grp1"/>
</dbReference>
<feature type="domain" description="Glycosyltransferase subfamily 4-like N-terminal" evidence="1">
    <location>
        <begin position="14"/>
        <end position="180"/>
    </location>
</feature>
<dbReference type="EMBL" id="CP093547">
    <property type="protein sequence ID" value="UNP31141.1"/>
    <property type="molecule type" value="Genomic_DNA"/>
</dbReference>
<protein>
    <submittedName>
        <fullName evidence="2">Glycosyltransferase family 1 protein</fullName>
    </submittedName>
</protein>
<accession>A0ABY3XHL8</accession>
<dbReference type="InterPro" id="IPR028098">
    <property type="entry name" value="Glyco_trans_4-like_N"/>
</dbReference>
<dbReference type="PANTHER" id="PTHR45947">
    <property type="entry name" value="SULFOQUINOVOSYL TRANSFERASE SQD2"/>
    <property type="match status" value="1"/>
</dbReference>
<dbReference type="PANTHER" id="PTHR45947:SF3">
    <property type="entry name" value="SULFOQUINOVOSYL TRANSFERASE SQD2"/>
    <property type="match status" value="1"/>
</dbReference>
<dbReference type="Pfam" id="PF13692">
    <property type="entry name" value="Glyco_trans_1_4"/>
    <property type="match status" value="1"/>
</dbReference>
<organism evidence="2 3">
    <name type="scientific">Lysobacter gummosus</name>
    <dbReference type="NCBI Taxonomy" id="262324"/>
    <lineage>
        <taxon>Bacteria</taxon>
        <taxon>Pseudomonadati</taxon>
        <taxon>Pseudomonadota</taxon>
        <taxon>Gammaproteobacteria</taxon>
        <taxon>Lysobacterales</taxon>
        <taxon>Lysobacteraceae</taxon>
        <taxon>Lysobacter</taxon>
    </lineage>
</organism>